<keyword evidence="1" id="KW-0805">Transcription regulation</keyword>
<evidence type="ECO:0000313" key="5">
    <source>
        <dbReference type="EMBL" id="SJZ97526.1"/>
    </source>
</evidence>
<dbReference type="EMBL" id="FUXL01000004">
    <property type="protein sequence ID" value="SJZ97526.1"/>
    <property type="molecule type" value="Genomic_DNA"/>
</dbReference>
<evidence type="ECO:0000256" key="2">
    <source>
        <dbReference type="ARBA" id="ARBA00023125"/>
    </source>
</evidence>
<keyword evidence="6" id="KW-1185">Reference proteome</keyword>
<protein>
    <submittedName>
        <fullName evidence="5">Transcriptional regulator, GntR family</fullName>
    </submittedName>
</protein>
<organism evidence="5 6">
    <name type="scientific">Consotaella salsifontis</name>
    <dbReference type="NCBI Taxonomy" id="1365950"/>
    <lineage>
        <taxon>Bacteria</taxon>
        <taxon>Pseudomonadati</taxon>
        <taxon>Pseudomonadota</taxon>
        <taxon>Alphaproteobacteria</taxon>
        <taxon>Hyphomicrobiales</taxon>
        <taxon>Aurantimonadaceae</taxon>
        <taxon>Consotaella</taxon>
    </lineage>
</organism>
<keyword evidence="2" id="KW-0238">DNA-binding</keyword>
<evidence type="ECO:0000313" key="6">
    <source>
        <dbReference type="Proteomes" id="UP000190135"/>
    </source>
</evidence>
<dbReference type="Pfam" id="PF00392">
    <property type="entry name" value="GntR"/>
    <property type="match status" value="1"/>
</dbReference>
<name>A0A1T4Q1Q3_9HYPH</name>
<dbReference type="Proteomes" id="UP000190135">
    <property type="component" value="Unassembled WGS sequence"/>
</dbReference>
<dbReference type="InterPro" id="IPR000524">
    <property type="entry name" value="Tscrpt_reg_HTH_GntR"/>
</dbReference>
<dbReference type="CDD" id="cd07377">
    <property type="entry name" value="WHTH_GntR"/>
    <property type="match status" value="1"/>
</dbReference>
<dbReference type="PANTHER" id="PTHR38445:SF9">
    <property type="entry name" value="HTH-TYPE TRANSCRIPTIONAL REPRESSOR YTRA"/>
    <property type="match status" value="1"/>
</dbReference>
<feature type="domain" description="HTH gntR-type" evidence="4">
    <location>
        <begin position="11"/>
        <end position="79"/>
    </location>
</feature>
<dbReference type="OrthoDB" id="7173258at2"/>
<dbReference type="PROSITE" id="PS50949">
    <property type="entry name" value="HTH_GNTR"/>
    <property type="match status" value="1"/>
</dbReference>
<sequence length="329" mass="35769">MDFRIDRDLQVPIRLQLKGVIEYGIACGELLVGDPLPSVRDLAEQAGVAPMTVSLVYRDLKSDGLIETRPGAGTYVADSSQARMAARPSVVALHRQIDGLIDQALKMGIRSADVSALFNARLNYRLSLGRRFSVVMVGMFPEATTSYARFIAARLGSGATVEPVTLDDIQRSRDLRDRTSSADLALTFANRHREVSALLPATKVVSIRFIPSEATRLALASLDPMSSIVVVSLFPDFLPILKSGVQRFAAHVQTVAATNLDDPALADMLKQASVVVYSTGADRVMDRAPEGLTFIEYRHTPDPGDIERLVMPLIVQSTGHQPDVQKEAS</sequence>
<dbReference type="AlphaFoldDB" id="A0A1T4Q1Q3"/>
<gene>
    <name evidence="5" type="ORF">SAMN05428963_104292</name>
</gene>
<dbReference type="GO" id="GO:0003677">
    <property type="term" value="F:DNA binding"/>
    <property type="evidence" value="ECO:0007669"/>
    <property type="project" value="UniProtKB-KW"/>
</dbReference>
<evidence type="ECO:0000256" key="1">
    <source>
        <dbReference type="ARBA" id="ARBA00023015"/>
    </source>
</evidence>
<dbReference type="GO" id="GO:0003700">
    <property type="term" value="F:DNA-binding transcription factor activity"/>
    <property type="evidence" value="ECO:0007669"/>
    <property type="project" value="InterPro"/>
</dbReference>
<dbReference type="Gene3D" id="1.10.10.10">
    <property type="entry name" value="Winged helix-like DNA-binding domain superfamily/Winged helix DNA-binding domain"/>
    <property type="match status" value="1"/>
</dbReference>
<accession>A0A1T4Q1Q3</accession>
<evidence type="ECO:0000256" key="3">
    <source>
        <dbReference type="ARBA" id="ARBA00023163"/>
    </source>
</evidence>
<reference evidence="6" key="1">
    <citation type="submission" date="2017-02" db="EMBL/GenBank/DDBJ databases">
        <authorList>
            <person name="Varghese N."/>
            <person name="Submissions S."/>
        </authorList>
    </citation>
    <scope>NUCLEOTIDE SEQUENCE [LARGE SCALE GENOMIC DNA]</scope>
    <source>
        <strain evidence="6">USBA 369</strain>
    </source>
</reference>
<dbReference type="SMART" id="SM00345">
    <property type="entry name" value="HTH_GNTR"/>
    <property type="match status" value="1"/>
</dbReference>
<keyword evidence="3" id="KW-0804">Transcription</keyword>
<dbReference type="RefSeq" id="WP_078707812.1">
    <property type="nucleotide sequence ID" value="NZ_FUXL01000004.1"/>
</dbReference>
<dbReference type="STRING" id="1365950.SAMN05428963_104292"/>
<dbReference type="InterPro" id="IPR036390">
    <property type="entry name" value="WH_DNA-bd_sf"/>
</dbReference>
<dbReference type="InterPro" id="IPR036388">
    <property type="entry name" value="WH-like_DNA-bd_sf"/>
</dbReference>
<dbReference type="PANTHER" id="PTHR38445">
    <property type="entry name" value="HTH-TYPE TRANSCRIPTIONAL REPRESSOR YTRA"/>
    <property type="match status" value="1"/>
</dbReference>
<evidence type="ECO:0000259" key="4">
    <source>
        <dbReference type="PROSITE" id="PS50949"/>
    </source>
</evidence>
<proteinExistence type="predicted"/>
<dbReference type="SUPFAM" id="SSF46785">
    <property type="entry name" value="Winged helix' DNA-binding domain"/>
    <property type="match status" value="1"/>
</dbReference>